<dbReference type="SMART" id="SM00342">
    <property type="entry name" value="HTH_ARAC"/>
    <property type="match status" value="1"/>
</dbReference>
<reference evidence="5 6" key="1">
    <citation type="journal article" date="2009" name="J. Bacteriol.">
        <title>Genome sequences of three Agrobacterium biovars help elucidate the evolution of multichromosome genomes in bacteria.</title>
        <authorList>
            <person name="Slater S.C."/>
            <person name="Goldman B.S."/>
            <person name="Goodner B."/>
            <person name="Setubal J.C."/>
            <person name="Farrand S.K."/>
            <person name="Nester E.W."/>
            <person name="Burr T.J."/>
            <person name="Banta L."/>
            <person name="Dickerman A.W."/>
            <person name="Paulsen I."/>
            <person name="Otten L."/>
            <person name="Suen G."/>
            <person name="Welch R."/>
            <person name="Almeida N.F."/>
            <person name="Arnold F."/>
            <person name="Burton O.T."/>
            <person name="Du Z."/>
            <person name="Ewing A."/>
            <person name="Godsy E."/>
            <person name="Heisel S."/>
            <person name="Houmiel K.L."/>
            <person name="Jhaveri J."/>
            <person name="Lu J."/>
            <person name="Miller N.M."/>
            <person name="Norton S."/>
            <person name="Chen Q."/>
            <person name="Phoolcharoen W."/>
            <person name="Ohlin V."/>
            <person name="Ondrusek D."/>
            <person name="Pride N."/>
            <person name="Stricklin S.L."/>
            <person name="Sun J."/>
            <person name="Wheeler C."/>
            <person name="Wilson L."/>
            <person name="Zhu H."/>
            <person name="Wood D.W."/>
        </authorList>
    </citation>
    <scope>NUCLEOTIDE SEQUENCE [LARGE SCALE GENOMIC DNA]</scope>
    <source>
        <strain evidence="6">K84 / ATCC BAA-868</strain>
    </source>
</reference>
<dbReference type="GO" id="GO:0003700">
    <property type="term" value="F:DNA-binding transcription factor activity"/>
    <property type="evidence" value="ECO:0007669"/>
    <property type="project" value="InterPro"/>
</dbReference>
<organism evidence="5 6">
    <name type="scientific">Rhizobium rhizogenes (strain K84 / ATCC BAA-868)</name>
    <name type="common">Agrobacterium radiobacter</name>
    <dbReference type="NCBI Taxonomy" id="311403"/>
    <lineage>
        <taxon>Bacteria</taxon>
        <taxon>Pseudomonadati</taxon>
        <taxon>Pseudomonadota</taxon>
        <taxon>Alphaproteobacteria</taxon>
        <taxon>Hyphomicrobiales</taxon>
        <taxon>Rhizobiaceae</taxon>
        <taxon>Rhizobium/Agrobacterium group</taxon>
        <taxon>Rhizobium</taxon>
    </lineage>
</organism>
<dbReference type="STRING" id="311403.Arad_9928"/>
<dbReference type="Proteomes" id="UP000001600">
    <property type="component" value="Chromosome 2"/>
</dbReference>
<evidence type="ECO:0000313" key="6">
    <source>
        <dbReference type="Proteomes" id="UP000001600"/>
    </source>
</evidence>
<evidence type="ECO:0000256" key="1">
    <source>
        <dbReference type="ARBA" id="ARBA00023015"/>
    </source>
</evidence>
<feature type="domain" description="HTH araC/xylS-type" evidence="4">
    <location>
        <begin position="225"/>
        <end position="326"/>
    </location>
</feature>
<dbReference type="InterPro" id="IPR009057">
    <property type="entry name" value="Homeodomain-like_sf"/>
</dbReference>
<proteinExistence type="predicted"/>
<keyword evidence="1" id="KW-0805">Transcription regulation</keyword>
<dbReference type="eggNOG" id="COG2207">
    <property type="taxonomic scope" value="Bacteria"/>
</dbReference>
<dbReference type="AlphaFoldDB" id="B9JMB3"/>
<keyword evidence="2" id="KW-0238">DNA-binding</keyword>
<protein>
    <submittedName>
        <fullName evidence="5">Transcriptional regulator protein</fullName>
    </submittedName>
</protein>
<dbReference type="EMBL" id="CP000629">
    <property type="protein sequence ID" value="ACM30864.1"/>
    <property type="molecule type" value="Genomic_DNA"/>
</dbReference>
<name>B9JMB3_RHIR8</name>
<dbReference type="PRINTS" id="PR00032">
    <property type="entry name" value="HTHARAC"/>
</dbReference>
<dbReference type="GO" id="GO:0043565">
    <property type="term" value="F:sequence-specific DNA binding"/>
    <property type="evidence" value="ECO:0007669"/>
    <property type="project" value="InterPro"/>
</dbReference>
<dbReference type="Gene3D" id="1.10.10.60">
    <property type="entry name" value="Homeodomain-like"/>
    <property type="match status" value="1"/>
</dbReference>
<dbReference type="InterPro" id="IPR050204">
    <property type="entry name" value="AraC_XylS_family_regulators"/>
</dbReference>
<dbReference type="HOGENOM" id="CLU_049704_2_1_5"/>
<evidence type="ECO:0000256" key="3">
    <source>
        <dbReference type="ARBA" id="ARBA00023163"/>
    </source>
</evidence>
<dbReference type="InterPro" id="IPR018060">
    <property type="entry name" value="HTH_AraC"/>
</dbReference>
<keyword evidence="3" id="KW-0804">Transcription</keyword>
<evidence type="ECO:0000313" key="5">
    <source>
        <dbReference type="EMBL" id="ACM30864.1"/>
    </source>
</evidence>
<dbReference type="Pfam" id="PF12833">
    <property type="entry name" value="HTH_18"/>
    <property type="match status" value="1"/>
</dbReference>
<evidence type="ECO:0000259" key="4">
    <source>
        <dbReference type="PROSITE" id="PS01124"/>
    </source>
</evidence>
<gene>
    <name evidence="5" type="ordered locus">Arad_9928</name>
</gene>
<dbReference type="PANTHER" id="PTHR46796:SF6">
    <property type="entry name" value="ARAC SUBFAMILY"/>
    <property type="match status" value="1"/>
</dbReference>
<dbReference type="SUPFAM" id="SSF46689">
    <property type="entry name" value="Homeodomain-like"/>
    <property type="match status" value="1"/>
</dbReference>
<accession>B9JMB3</accession>
<sequence length="333" mass="37159">MSTASASQTSMMTWSTDDVAPAERFDYWRDSICAAFDPMSPELQRNRRATFKGQISAWQLGESALMEIKAEHHDTGRSRKDIAQGSRDYVFIYRQQAEAWFDFDYQPGFISGFGSLALGDADRAFTTGPTRARPFHHYVLKVPRELLRPALANADDIATTVVSAPRGIGALLLAYFDAFVTEVPYLAPEEQTTSLNALASLAAVAHGRVARDYDPRQALQTAQLRLAKEFIARNAVDPRLSPMLVARALGISIRHLHRLFEVTGDTVSRHILRCRLEVARSRLRSPGFSHVTILELALECGFTNLATFYRAYRIAYGLPPAEYRRVVAALPHG</sequence>
<dbReference type="PANTHER" id="PTHR46796">
    <property type="entry name" value="HTH-TYPE TRANSCRIPTIONAL ACTIVATOR RHAS-RELATED"/>
    <property type="match status" value="1"/>
</dbReference>
<dbReference type="PROSITE" id="PS01124">
    <property type="entry name" value="HTH_ARAC_FAMILY_2"/>
    <property type="match status" value="1"/>
</dbReference>
<evidence type="ECO:0000256" key="2">
    <source>
        <dbReference type="ARBA" id="ARBA00023125"/>
    </source>
</evidence>
<dbReference type="KEGG" id="ara:Arad_9928"/>
<dbReference type="InterPro" id="IPR020449">
    <property type="entry name" value="Tscrpt_reg_AraC-type_HTH"/>
</dbReference>